<dbReference type="Proteomes" id="UP001314229">
    <property type="component" value="Unassembled WGS sequence"/>
</dbReference>
<evidence type="ECO:0000256" key="1">
    <source>
        <dbReference type="SAM" id="MobiDB-lite"/>
    </source>
</evidence>
<evidence type="ECO:0000313" key="3">
    <source>
        <dbReference type="Proteomes" id="UP001314229"/>
    </source>
</evidence>
<name>A0AAV1QJM7_SCOSC</name>
<proteinExistence type="predicted"/>
<evidence type="ECO:0000313" key="2">
    <source>
        <dbReference type="EMBL" id="CAK6984552.1"/>
    </source>
</evidence>
<dbReference type="AlphaFoldDB" id="A0AAV1QJM7"/>
<keyword evidence="3" id="KW-1185">Reference proteome</keyword>
<accession>A0AAV1QJM7</accession>
<dbReference type="EMBL" id="CAWUFR010001940">
    <property type="protein sequence ID" value="CAK6984552.1"/>
    <property type="molecule type" value="Genomic_DNA"/>
</dbReference>
<protein>
    <submittedName>
        <fullName evidence="2">Uncharacterized protein</fullName>
    </submittedName>
</protein>
<gene>
    <name evidence="2" type="ORF">FSCOSCO3_A006022</name>
</gene>
<reference evidence="2 3" key="1">
    <citation type="submission" date="2024-01" db="EMBL/GenBank/DDBJ databases">
        <authorList>
            <person name="Alioto T."/>
            <person name="Alioto T."/>
            <person name="Gomez Garrido J."/>
        </authorList>
    </citation>
    <scope>NUCLEOTIDE SEQUENCE [LARGE SCALE GENOMIC DNA]</scope>
</reference>
<comment type="caution">
    <text evidence="2">The sequence shown here is derived from an EMBL/GenBank/DDBJ whole genome shotgun (WGS) entry which is preliminary data.</text>
</comment>
<feature type="region of interest" description="Disordered" evidence="1">
    <location>
        <begin position="72"/>
        <end position="97"/>
    </location>
</feature>
<sequence length="97" mass="11178">MLKSCDYRDELNDQHHRLTGASVGLSKALHDELEEEKQRLAQVEAENARIKAENARIKAENAWKEAENARIKAENARKEAENARQRARIKKLEDEAK</sequence>
<organism evidence="2 3">
    <name type="scientific">Scomber scombrus</name>
    <name type="common">Atlantic mackerel</name>
    <name type="synonym">Scomber vernalis</name>
    <dbReference type="NCBI Taxonomy" id="13677"/>
    <lineage>
        <taxon>Eukaryota</taxon>
        <taxon>Metazoa</taxon>
        <taxon>Chordata</taxon>
        <taxon>Craniata</taxon>
        <taxon>Vertebrata</taxon>
        <taxon>Euteleostomi</taxon>
        <taxon>Actinopterygii</taxon>
        <taxon>Neopterygii</taxon>
        <taxon>Teleostei</taxon>
        <taxon>Neoteleostei</taxon>
        <taxon>Acanthomorphata</taxon>
        <taxon>Pelagiaria</taxon>
        <taxon>Scombriformes</taxon>
        <taxon>Scombridae</taxon>
        <taxon>Scomber</taxon>
    </lineage>
</organism>
<feature type="non-terminal residue" evidence="2">
    <location>
        <position position="97"/>
    </location>
</feature>